<organism evidence="2 3">
    <name type="scientific">Nocardiopsis mwathae</name>
    <dbReference type="NCBI Taxonomy" id="1472723"/>
    <lineage>
        <taxon>Bacteria</taxon>
        <taxon>Bacillati</taxon>
        <taxon>Actinomycetota</taxon>
        <taxon>Actinomycetes</taxon>
        <taxon>Streptosporangiales</taxon>
        <taxon>Nocardiopsidaceae</taxon>
        <taxon>Nocardiopsis</taxon>
    </lineage>
</organism>
<evidence type="ECO:0000313" key="2">
    <source>
        <dbReference type="EMBL" id="MBB6175058.1"/>
    </source>
</evidence>
<sequence length="54" mass="5186">MGVIRAGTAPGTPLGPRTHAPAADDRRPGHANDSSSSSNSSNSSNGKGGSPDGA</sequence>
<accession>A0A7W9YMS5</accession>
<evidence type="ECO:0000313" key="3">
    <source>
        <dbReference type="Proteomes" id="UP000546642"/>
    </source>
</evidence>
<name>A0A7W9YMS5_9ACTN</name>
<feature type="region of interest" description="Disordered" evidence="1">
    <location>
        <begin position="1"/>
        <end position="54"/>
    </location>
</feature>
<evidence type="ECO:0000256" key="1">
    <source>
        <dbReference type="SAM" id="MobiDB-lite"/>
    </source>
</evidence>
<comment type="caution">
    <text evidence="2">The sequence shown here is derived from an EMBL/GenBank/DDBJ whole genome shotgun (WGS) entry which is preliminary data.</text>
</comment>
<reference evidence="2 3" key="1">
    <citation type="submission" date="2020-08" db="EMBL/GenBank/DDBJ databases">
        <title>Sequencing the genomes of 1000 actinobacteria strains.</title>
        <authorList>
            <person name="Klenk H.-P."/>
        </authorList>
    </citation>
    <scope>NUCLEOTIDE SEQUENCE [LARGE SCALE GENOMIC DNA]</scope>
    <source>
        <strain evidence="2 3">DSM 46659</strain>
    </source>
</reference>
<keyword evidence="3" id="KW-1185">Reference proteome</keyword>
<dbReference type="Proteomes" id="UP000546642">
    <property type="component" value="Unassembled WGS sequence"/>
</dbReference>
<protein>
    <submittedName>
        <fullName evidence="2">Uncharacterized protein</fullName>
    </submittedName>
</protein>
<gene>
    <name evidence="2" type="ORF">HNR23_005118</name>
</gene>
<feature type="compositionally biased region" description="Low complexity" evidence="1">
    <location>
        <begin position="34"/>
        <end position="45"/>
    </location>
</feature>
<dbReference type="AlphaFoldDB" id="A0A7W9YMS5"/>
<proteinExistence type="predicted"/>
<dbReference type="EMBL" id="JACHDS010000001">
    <property type="protein sequence ID" value="MBB6175058.1"/>
    <property type="molecule type" value="Genomic_DNA"/>
</dbReference>